<organism evidence="1 2">
    <name type="scientific">Thauera terpenica 58Eu</name>
    <dbReference type="NCBI Taxonomy" id="1348657"/>
    <lineage>
        <taxon>Bacteria</taxon>
        <taxon>Pseudomonadati</taxon>
        <taxon>Pseudomonadota</taxon>
        <taxon>Betaproteobacteria</taxon>
        <taxon>Rhodocyclales</taxon>
        <taxon>Zoogloeaceae</taxon>
        <taxon>Thauera</taxon>
    </lineage>
</organism>
<keyword evidence="2" id="KW-1185">Reference proteome</keyword>
<dbReference type="RefSeq" id="WP_021247479.1">
    <property type="nucleotide sequence ID" value="NZ_ATJV01000001.1"/>
</dbReference>
<name>S9ZRG6_9RHOO</name>
<protein>
    <submittedName>
        <fullName evidence="1">Uncharacterized protein</fullName>
    </submittedName>
</protein>
<sequence length="113" mass="12587">MSGFGNYARRAKEIEREIFLRGLALGVDWDDPIRLRALARHALSCKPGCVDSLFRSALSEDKLTAELFALSELMLHTMRQSAQIDVNTSAGKTWKAFGRALYQEAELLAQSKG</sequence>
<dbReference type="AlphaFoldDB" id="S9ZRG6"/>
<proteinExistence type="predicted"/>
<gene>
    <name evidence="1" type="ORF">M622_00075</name>
</gene>
<reference evidence="1 2" key="1">
    <citation type="submission" date="2013-06" db="EMBL/GenBank/DDBJ databases">
        <title>Draft genome sequence of Thauera terpenica.</title>
        <authorList>
            <person name="Liu B."/>
            <person name="Frostegard A.H."/>
            <person name="Shapleigh J.P."/>
        </authorList>
    </citation>
    <scope>NUCLEOTIDE SEQUENCE [LARGE SCALE GENOMIC DNA]</scope>
    <source>
        <strain evidence="1 2">58Eu</strain>
    </source>
</reference>
<dbReference type="PATRIC" id="fig|1348657.5.peg.15"/>
<dbReference type="Proteomes" id="UP000015455">
    <property type="component" value="Unassembled WGS sequence"/>
</dbReference>
<dbReference type="EMBL" id="ATJV01000001">
    <property type="protein sequence ID" value="EPZ17196.1"/>
    <property type="molecule type" value="Genomic_DNA"/>
</dbReference>
<comment type="caution">
    <text evidence="1">The sequence shown here is derived from an EMBL/GenBank/DDBJ whole genome shotgun (WGS) entry which is preliminary data.</text>
</comment>
<dbReference type="OrthoDB" id="9156933at2"/>
<accession>S9ZRG6</accession>
<evidence type="ECO:0000313" key="1">
    <source>
        <dbReference type="EMBL" id="EPZ17196.1"/>
    </source>
</evidence>
<evidence type="ECO:0000313" key="2">
    <source>
        <dbReference type="Proteomes" id="UP000015455"/>
    </source>
</evidence>